<dbReference type="PANTHER" id="PTHR43329">
    <property type="entry name" value="EPOXIDE HYDROLASE"/>
    <property type="match status" value="1"/>
</dbReference>
<keyword evidence="3" id="KW-1185">Reference proteome</keyword>
<dbReference type="SUPFAM" id="SSF53474">
    <property type="entry name" value="alpha/beta-Hydrolases"/>
    <property type="match status" value="1"/>
</dbReference>
<evidence type="ECO:0000313" key="3">
    <source>
        <dbReference type="Proteomes" id="UP001501842"/>
    </source>
</evidence>
<dbReference type="InterPro" id="IPR029058">
    <property type="entry name" value="AB_hydrolase_fold"/>
</dbReference>
<gene>
    <name evidence="2" type="ORF">GCM10010439_56400</name>
</gene>
<dbReference type="Proteomes" id="UP001501842">
    <property type="component" value="Unassembled WGS sequence"/>
</dbReference>
<sequence length="297" mass="32827">MNTDPASGADEVTRFAVATDGVKLAVQERGDVARQTVVLVHGFPDNRSVWAPVAERLARDFHVVTYDVRGTGDSGAPRKRRGYRMAQLSEDLATVIGLTSPNAPVHLMAHDWGSIQTWHSVTSPAFADRVLSFTSVSGPSLDMAGVWLRKGRRYPSDFLRQCADSWYIFAFQVPFLPEFLVRRGVVDALVARSERIGAPATRHMPAGRRPRRDLINGINLYRANIGSLMFPRPRRAVCPVQILAPLDDAHVTVPLALGAPRPYVDDLRVETIPGNHWVVEQDPALIAGRFTQFITTS</sequence>
<dbReference type="RefSeq" id="WP_344454643.1">
    <property type="nucleotide sequence ID" value="NZ_BAAATZ010000029.1"/>
</dbReference>
<evidence type="ECO:0000259" key="1">
    <source>
        <dbReference type="Pfam" id="PF00561"/>
    </source>
</evidence>
<dbReference type="EMBL" id="BAAATZ010000029">
    <property type="protein sequence ID" value="GAA2734315.1"/>
    <property type="molecule type" value="Genomic_DNA"/>
</dbReference>
<dbReference type="Gene3D" id="3.40.50.1820">
    <property type="entry name" value="alpha/beta hydrolase"/>
    <property type="match status" value="1"/>
</dbReference>
<dbReference type="Pfam" id="PF00561">
    <property type="entry name" value="Abhydrolase_1"/>
    <property type="match status" value="1"/>
</dbReference>
<proteinExistence type="predicted"/>
<evidence type="ECO:0000313" key="2">
    <source>
        <dbReference type="EMBL" id="GAA2734315.1"/>
    </source>
</evidence>
<protein>
    <recommendedName>
        <fullName evidence="1">AB hydrolase-1 domain-containing protein</fullName>
    </recommendedName>
</protein>
<reference evidence="3" key="1">
    <citation type="journal article" date="2019" name="Int. J. Syst. Evol. Microbiol.">
        <title>The Global Catalogue of Microorganisms (GCM) 10K type strain sequencing project: providing services to taxonomists for standard genome sequencing and annotation.</title>
        <authorList>
            <consortium name="The Broad Institute Genomics Platform"/>
            <consortium name="The Broad Institute Genome Sequencing Center for Infectious Disease"/>
            <person name="Wu L."/>
            <person name="Ma J."/>
        </authorList>
    </citation>
    <scope>NUCLEOTIDE SEQUENCE [LARGE SCALE GENOMIC DNA]</scope>
    <source>
        <strain evidence="3">JCM 8201</strain>
    </source>
</reference>
<organism evidence="2 3">
    <name type="scientific">Actinocorallia aurantiaca</name>
    <dbReference type="NCBI Taxonomy" id="46204"/>
    <lineage>
        <taxon>Bacteria</taxon>
        <taxon>Bacillati</taxon>
        <taxon>Actinomycetota</taxon>
        <taxon>Actinomycetes</taxon>
        <taxon>Streptosporangiales</taxon>
        <taxon>Thermomonosporaceae</taxon>
        <taxon>Actinocorallia</taxon>
    </lineage>
</organism>
<accession>A0ABP6GZN5</accession>
<comment type="caution">
    <text evidence="2">The sequence shown here is derived from an EMBL/GenBank/DDBJ whole genome shotgun (WGS) entry which is preliminary data.</text>
</comment>
<feature type="domain" description="AB hydrolase-1" evidence="1">
    <location>
        <begin position="36"/>
        <end position="158"/>
    </location>
</feature>
<dbReference type="InterPro" id="IPR000073">
    <property type="entry name" value="AB_hydrolase_1"/>
</dbReference>
<name>A0ABP6GZN5_9ACTN</name>